<organism evidence="2">
    <name type="scientific">Streptomyces sp. HK1</name>
    <dbReference type="NCBI Taxonomy" id="405041"/>
    <lineage>
        <taxon>Bacteria</taxon>
        <taxon>Bacillati</taxon>
        <taxon>Actinomycetota</taxon>
        <taxon>Actinomycetes</taxon>
        <taxon>Kitasatosporales</taxon>
        <taxon>Streptomycetaceae</taxon>
        <taxon>Streptomyces</taxon>
    </lineage>
</organism>
<accession>B0LU12</accession>
<keyword evidence="2" id="KW-0614">Plasmid</keyword>
<protein>
    <submittedName>
        <fullName evidence="2">Uncharacterized protein</fullName>
    </submittedName>
</protein>
<reference evidence="2" key="1">
    <citation type="journal article" date="2011" name="Acta Biochim. Biophys. Sin.">
        <title>Characterization of the multiple CRISPR loci on Streptomyces linear plasmid pSHK1.</title>
        <authorList>
            <person name="Guo P."/>
            <person name="Cheng Q."/>
            <person name="Xie P."/>
            <person name="Fan Y."/>
            <person name="Jiang W."/>
            <person name="Qin Z."/>
        </authorList>
    </citation>
    <scope>NUCLEOTIDE SEQUENCE</scope>
    <source>
        <strain evidence="2">HK1</strain>
        <plasmid evidence="2">pSHK1</plasmid>
    </source>
</reference>
<evidence type="ECO:0000256" key="1">
    <source>
        <dbReference type="SAM" id="MobiDB-lite"/>
    </source>
</evidence>
<dbReference type="EMBL" id="EU372836">
    <property type="protein sequence ID" value="ABY83480.1"/>
    <property type="molecule type" value="Genomic_DNA"/>
</dbReference>
<proteinExistence type="predicted"/>
<gene>
    <name evidence="2" type="ORF">pSHK1.11</name>
</gene>
<name>B0LU12_9ACTN</name>
<sequence>MVLLERPSSSRRHERGRRSSMGWQSEQYGDAHEGYAGAALPGGAEPKPQYFDMGSSGHVPSTREWWAYDGKGRRPLAEGMRAYCSCGWRAVGVHPIDWGQVAVDGAALTDESRPLEDWEQHIDEVDAAAAVVPPELLGMIEQFGAGLADLADSEPLAALRAVAALELLTARTARAAAHNLQADGLEDEAVAAGLGLPAQQARSRVLRYRLGR</sequence>
<feature type="compositionally biased region" description="Basic residues" evidence="1">
    <location>
        <begin position="9"/>
        <end position="18"/>
    </location>
</feature>
<feature type="region of interest" description="Disordered" evidence="1">
    <location>
        <begin position="1"/>
        <end position="27"/>
    </location>
</feature>
<dbReference type="AlphaFoldDB" id="B0LU12"/>
<evidence type="ECO:0000313" key="2">
    <source>
        <dbReference type="EMBL" id="ABY83480.1"/>
    </source>
</evidence>
<geneLocation type="plasmid" evidence="2">
    <name>pSHK1</name>
</geneLocation>